<evidence type="ECO:0000313" key="10">
    <source>
        <dbReference type="Proteomes" id="UP000198916"/>
    </source>
</evidence>
<keyword evidence="4" id="KW-0472">Membrane</keyword>
<evidence type="ECO:0000313" key="9">
    <source>
        <dbReference type="EMBL" id="SEL57420.1"/>
    </source>
</evidence>
<keyword evidence="3" id="KW-0732">Signal</keyword>
<protein>
    <submittedName>
        <fullName evidence="9">SusD family protein</fullName>
    </submittedName>
</protein>
<evidence type="ECO:0000256" key="1">
    <source>
        <dbReference type="ARBA" id="ARBA00004442"/>
    </source>
</evidence>
<keyword evidence="5" id="KW-0998">Cell outer membrane</keyword>
<feature type="repeat" description="TPR" evidence="6">
    <location>
        <begin position="216"/>
        <end position="249"/>
    </location>
</feature>
<dbReference type="OrthoDB" id="653598at2"/>
<dbReference type="InterPro" id="IPR019734">
    <property type="entry name" value="TPR_rpt"/>
</dbReference>
<dbReference type="InterPro" id="IPR012944">
    <property type="entry name" value="SusD_RagB_dom"/>
</dbReference>
<dbReference type="Pfam" id="PF14322">
    <property type="entry name" value="SusD-like_3"/>
    <property type="match status" value="1"/>
</dbReference>
<evidence type="ECO:0000259" key="7">
    <source>
        <dbReference type="Pfam" id="PF07980"/>
    </source>
</evidence>
<accession>A0A1H7RAU0</accession>
<evidence type="ECO:0000256" key="5">
    <source>
        <dbReference type="ARBA" id="ARBA00023237"/>
    </source>
</evidence>
<dbReference type="GO" id="GO:0009279">
    <property type="term" value="C:cell outer membrane"/>
    <property type="evidence" value="ECO:0007669"/>
    <property type="project" value="UniProtKB-SubCell"/>
</dbReference>
<feature type="domain" description="SusD-like N-terminal" evidence="8">
    <location>
        <begin position="23"/>
        <end position="227"/>
    </location>
</feature>
<evidence type="ECO:0000259" key="8">
    <source>
        <dbReference type="Pfam" id="PF14322"/>
    </source>
</evidence>
<dbReference type="Proteomes" id="UP000198916">
    <property type="component" value="Unassembled WGS sequence"/>
</dbReference>
<dbReference type="PROSITE" id="PS51257">
    <property type="entry name" value="PROKAR_LIPOPROTEIN"/>
    <property type="match status" value="1"/>
</dbReference>
<proteinExistence type="inferred from homology"/>
<dbReference type="Pfam" id="PF07980">
    <property type="entry name" value="SusD_RagB"/>
    <property type="match status" value="1"/>
</dbReference>
<dbReference type="InterPro" id="IPR011990">
    <property type="entry name" value="TPR-like_helical_dom_sf"/>
</dbReference>
<dbReference type="Gene3D" id="1.25.40.390">
    <property type="match status" value="1"/>
</dbReference>
<comment type="subcellular location">
    <subcellularLocation>
        <location evidence="1">Cell outer membrane</location>
    </subcellularLocation>
</comment>
<comment type="similarity">
    <text evidence="2">Belongs to the SusD family.</text>
</comment>
<organism evidence="9 10">
    <name type="scientific">Parapedobacter koreensis</name>
    <dbReference type="NCBI Taxonomy" id="332977"/>
    <lineage>
        <taxon>Bacteria</taxon>
        <taxon>Pseudomonadati</taxon>
        <taxon>Bacteroidota</taxon>
        <taxon>Sphingobacteriia</taxon>
        <taxon>Sphingobacteriales</taxon>
        <taxon>Sphingobacteriaceae</taxon>
        <taxon>Parapedobacter</taxon>
    </lineage>
</organism>
<name>A0A1H7RAU0_9SPHI</name>
<dbReference type="SUPFAM" id="SSF48452">
    <property type="entry name" value="TPR-like"/>
    <property type="match status" value="1"/>
</dbReference>
<keyword evidence="6" id="KW-0802">TPR repeat</keyword>
<dbReference type="AlphaFoldDB" id="A0A1H7RAU0"/>
<reference evidence="10" key="1">
    <citation type="submission" date="2016-10" db="EMBL/GenBank/DDBJ databases">
        <authorList>
            <person name="Varghese N."/>
            <person name="Submissions S."/>
        </authorList>
    </citation>
    <scope>NUCLEOTIDE SEQUENCE [LARGE SCALE GENOMIC DNA]</scope>
    <source>
        <strain evidence="10">Jip14</strain>
    </source>
</reference>
<dbReference type="EMBL" id="FNZR01000007">
    <property type="protein sequence ID" value="SEL57420.1"/>
    <property type="molecule type" value="Genomic_DNA"/>
</dbReference>
<dbReference type="RefSeq" id="WP_090606932.1">
    <property type="nucleotide sequence ID" value="NZ_FNZR01000007.1"/>
</dbReference>
<gene>
    <name evidence="9" type="ORF">SAMN05421740_1076</name>
</gene>
<evidence type="ECO:0000256" key="6">
    <source>
        <dbReference type="PROSITE-ProRule" id="PRU00339"/>
    </source>
</evidence>
<keyword evidence="10" id="KW-1185">Reference proteome</keyword>
<dbReference type="InterPro" id="IPR033985">
    <property type="entry name" value="SusD-like_N"/>
</dbReference>
<evidence type="ECO:0000256" key="2">
    <source>
        <dbReference type="ARBA" id="ARBA00006275"/>
    </source>
</evidence>
<dbReference type="STRING" id="332977.SAMN05421740_1076"/>
<dbReference type="PROSITE" id="PS50005">
    <property type="entry name" value="TPR"/>
    <property type="match status" value="1"/>
</dbReference>
<evidence type="ECO:0000256" key="4">
    <source>
        <dbReference type="ARBA" id="ARBA00023136"/>
    </source>
</evidence>
<evidence type="ECO:0000256" key="3">
    <source>
        <dbReference type="ARBA" id="ARBA00022729"/>
    </source>
</evidence>
<feature type="domain" description="RagB/SusD" evidence="7">
    <location>
        <begin position="345"/>
        <end position="461"/>
    </location>
</feature>
<sequence length="463" mass="52186">MKQLNNIAILLITVILCSCGEGFLDVKRDANQVVPATIADYAAILARDAMYHTSDDLAFLGADEYFVADYASLVSGSLYTPFHKNAYVWADDVYEHQEIRDWNEAYEKILYANLALDVQRIEPSPGETNQWNLVKGSALFHRAWNFYKLAQLFCPTYDPTTASTDLGVPLRLDYDVSTSYGRPSLAAVYDRILTDLHDASGLEWDNGGNIFLPSKAAVHALLARVYLQMADYDRALEFADRVLEERGDLIDYNQLDTAVSSQYESVFQPHAAGNPAVIFISKKAVGGIIGPNRFDADTTLLKAFDANDLRLKVYFFNAPDGKRIFVGSYMGQGLANFFTGFSAEEAMLIKAECLARQGAVQQAMDVVYNLRLHRYKAGTLQPLTAGTPAEALQVVLMERRKELYMRGVRWEDLRRLNREPELATTLVRHIEGDRYELPPMDNKWVWPIPENEVSLNHLVQNAR</sequence>